<protein>
    <submittedName>
        <fullName evidence="1">Uncharacterized protein</fullName>
    </submittedName>
</protein>
<reference evidence="1 2" key="1">
    <citation type="submission" date="2016-10" db="EMBL/GenBank/DDBJ databases">
        <authorList>
            <person name="de Groot N.N."/>
        </authorList>
    </citation>
    <scope>NUCLEOTIDE SEQUENCE [LARGE SCALE GENOMIC DNA]</scope>
    <source>
        <strain evidence="1 2">DSM 23310</strain>
    </source>
</reference>
<gene>
    <name evidence="1" type="ORF">SAMN05660923_02960</name>
</gene>
<organism evidence="1 2">
    <name type="scientific">Tepidimicrobium xylanilyticum</name>
    <dbReference type="NCBI Taxonomy" id="1123352"/>
    <lineage>
        <taxon>Bacteria</taxon>
        <taxon>Bacillati</taxon>
        <taxon>Bacillota</taxon>
        <taxon>Tissierellia</taxon>
        <taxon>Tissierellales</taxon>
        <taxon>Tepidimicrobiaceae</taxon>
        <taxon>Tepidimicrobium</taxon>
    </lineage>
</organism>
<dbReference type="EMBL" id="FNNG01000021">
    <property type="protein sequence ID" value="SDX80108.1"/>
    <property type="molecule type" value="Genomic_DNA"/>
</dbReference>
<evidence type="ECO:0000313" key="1">
    <source>
        <dbReference type="EMBL" id="SDX80108.1"/>
    </source>
</evidence>
<accession>A0A1H3EPQ4</accession>
<dbReference type="AlphaFoldDB" id="A0A1H3EPQ4"/>
<dbReference type="Proteomes" id="UP000198828">
    <property type="component" value="Unassembled WGS sequence"/>
</dbReference>
<sequence>MQVLPWQLNPYYSNDIIKLGEYILMIMFYGGDLMFNPQEYAYQIEVTVKAIFKCDKYGLGGIADANFIKRDPFIAIAFILGNFYNKADASFKMKIDDYIGKYYIEMGKSMEEIGEEKVKNLVKDFHEIVSTI</sequence>
<name>A0A1H3EPQ4_9FIRM</name>
<evidence type="ECO:0000313" key="2">
    <source>
        <dbReference type="Proteomes" id="UP000198828"/>
    </source>
</evidence>
<keyword evidence="2" id="KW-1185">Reference proteome</keyword>
<proteinExistence type="predicted"/>